<dbReference type="AlphaFoldDB" id="A0A9Q0RUJ4"/>
<dbReference type="Pfam" id="PF08213">
    <property type="entry name" value="COX24_C"/>
    <property type="match status" value="1"/>
</dbReference>
<gene>
    <name evidence="6" type="ORF">Bhyg_17200</name>
</gene>
<dbReference type="EMBL" id="WJQU01002913">
    <property type="protein sequence ID" value="KAJ6629283.1"/>
    <property type="molecule type" value="Genomic_DNA"/>
</dbReference>
<feature type="domain" description="Ribosomal protein mS38 C-terminal" evidence="5">
    <location>
        <begin position="115"/>
        <end position="148"/>
    </location>
</feature>
<comment type="subcellular location">
    <subcellularLocation>
        <location evidence="1">Mitochondrion</location>
    </subcellularLocation>
</comment>
<reference evidence="6" key="1">
    <citation type="submission" date="2022-07" db="EMBL/GenBank/DDBJ databases">
        <authorList>
            <person name="Trinca V."/>
            <person name="Uliana J.V.C."/>
            <person name="Torres T.T."/>
            <person name="Ward R.J."/>
            <person name="Monesi N."/>
        </authorList>
    </citation>
    <scope>NUCLEOTIDE SEQUENCE</scope>
    <source>
        <strain evidence="6">HSMRA1968</strain>
        <tissue evidence="6">Whole embryos</tissue>
    </source>
</reference>
<dbReference type="GO" id="GO:0005739">
    <property type="term" value="C:mitochondrion"/>
    <property type="evidence" value="ECO:0007669"/>
    <property type="project" value="UniProtKB-SubCell"/>
</dbReference>
<dbReference type="OrthoDB" id="7785350at2759"/>
<dbReference type="SMART" id="SM01155">
    <property type="entry name" value="DUF1713"/>
    <property type="match status" value="1"/>
</dbReference>
<evidence type="ECO:0000256" key="1">
    <source>
        <dbReference type="ARBA" id="ARBA00004173"/>
    </source>
</evidence>
<evidence type="ECO:0000313" key="7">
    <source>
        <dbReference type="Proteomes" id="UP001151699"/>
    </source>
</evidence>
<dbReference type="Proteomes" id="UP001151699">
    <property type="component" value="Unassembled WGS sequence"/>
</dbReference>
<evidence type="ECO:0000256" key="2">
    <source>
        <dbReference type="ARBA" id="ARBA00023128"/>
    </source>
</evidence>
<dbReference type="InterPro" id="IPR013177">
    <property type="entry name" value="Ribosomal_mS38_C"/>
</dbReference>
<protein>
    <recommendedName>
        <fullName evidence="4">Small ribosomal subunit protein mS38</fullName>
    </recommendedName>
</protein>
<sequence>MMSIRFIKGLSKLHRQLSTLSIKGNVPPVSSVPAVPDILDYQRKYPFAIRATASIDTKIQWNDYWNKNPKIENPITTAIIETPLINHEIIERYHRNIQEIELPPQENGIGEDGIQAAVMIGIRRKKMRKHKLKKLRKRMRFEWAKVRQRRELRKEKAFQAVLINQIKEAEKFSAEEYVAEKLRKANETPIPKYWKGKRLPEFIIREKMGLK</sequence>
<dbReference type="PANTHER" id="PTHR32035:SF3">
    <property type="entry name" value="SMALL RIBOSOMAL SUBUNIT PROTEIN MS38"/>
    <property type="match status" value="1"/>
</dbReference>
<accession>A0A9Q0RUJ4</accession>
<comment type="caution">
    <text evidence="6">The sequence shown here is derived from an EMBL/GenBank/DDBJ whole genome shotgun (WGS) entry which is preliminary data.</text>
</comment>
<comment type="similarity">
    <text evidence="3">Belongs to the mitochondrion-specific ribosomal protein mS38 family.</text>
</comment>
<proteinExistence type="inferred from homology"/>
<organism evidence="6 7">
    <name type="scientific">Pseudolycoriella hygida</name>
    <dbReference type="NCBI Taxonomy" id="35572"/>
    <lineage>
        <taxon>Eukaryota</taxon>
        <taxon>Metazoa</taxon>
        <taxon>Ecdysozoa</taxon>
        <taxon>Arthropoda</taxon>
        <taxon>Hexapoda</taxon>
        <taxon>Insecta</taxon>
        <taxon>Pterygota</taxon>
        <taxon>Neoptera</taxon>
        <taxon>Endopterygota</taxon>
        <taxon>Diptera</taxon>
        <taxon>Nematocera</taxon>
        <taxon>Sciaroidea</taxon>
        <taxon>Sciaridae</taxon>
        <taxon>Pseudolycoriella</taxon>
    </lineage>
</organism>
<evidence type="ECO:0000256" key="3">
    <source>
        <dbReference type="ARBA" id="ARBA00035647"/>
    </source>
</evidence>
<name>A0A9Q0RUJ4_9DIPT</name>
<evidence type="ECO:0000256" key="4">
    <source>
        <dbReference type="ARBA" id="ARBA00035682"/>
    </source>
</evidence>
<dbReference type="PANTHER" id="PTHR32035">
    <property type="entry name" value="AURORA KINASE A-INTERACTING PROTEIN"/>
    <property type="match status" value="1"/>
</dbReference>
<keyword evidence="2" id="KW-0496">Mitochondrion</keyword>
<evidence type="ECO:0000313" key="6">
    <source>
        <dbReference type="EMBL" id="KAJ6629283.1"/>
    </source>
</evidence>
<keyword evidence="7" id="KW-1185">Reference proteome</keyword>
<evidence type="ECO:0000259" key="5">
    <source>
        <dbReference type="SMART" id="SM01155"/>
    </source>
</evidence>